<organism evidence="3 4">
    <name type="scientific">Caulobacter flavus</name>
    <dbReference type="NCBI Taxonomy" id="1679497"/>
    <lineage>
        <taxon>Bacteria</taxon>
        <taxon>Pseudomonadati</taxon>
        <taxon>Pseudomonadota</taxon>
        <taxon>Alphaproteobacteria</taxon>
        <taxon>Caulobacterales</taxon>
        <taxon>Caulobacteraceae</taxon>
        <taxon>Caulobacter</taxon>
    </lineage>
</organism>
<evidence type="ECO:0000313" key="3">
    <source>
        <dbReference type="EMBL" id="PLR17792.1"/>
    </source>
</evidence>
<dbReference type="AlphaFoldDB" id="A0A2N5CVF6"/>
<dbReference type="EMBL" id="PJRQ01000015">
    <property type="protein sequence ID" value="PLR17792.1"/>
    <property type="molecule type" value="Genomic_DNA"/>
</dbReference>
<name>A0A2N5CVF6_9CAUL</name>
<dbReference type="RefSeq" id="WP_101712526.1">
    <property type="nucleotide sequence ID" value="NZ_CP026100.1"/>
</dbReference>
<dbReference type="Proteomes" id="UP000281192">
    <property type="component" value="Chromosome"/>
</dbReference>
<reference evidence="3 4" key="1">
    <citation type="submission" date="2017-12" db="EMBL/GenBank/DDBJ databases">
        <title>The genome sequence of Caulobacter flavus CGMCC1 15093.</title>
        <authorList>
            <person name="Gao J."/>
            <person name="Mao X."/>
            <person name="Sun J."/>
        </authorList>
    </citation>
    <scope>NUCLEOTIDE SEQUENCE [LARGE SCALE GENOMIC DNA]</scope>
    <source>
        <strain evidence="3 4">CGMCC1 15093</strain>
    </source>
</reference>
<reference evidence="2 5" key="2">
    <citation type="submission" date="2018-01" db="EMBL/GenBank/DDBJ databases">
        <title>Complete genome sequence of Caulobacter flavus RHGG3.</title>
        <authorList>
            <person name="Yang E."/>
        </authorList>
    </citation>
    <scope>NUCLEOTIDE SEQUENCE [LARGE SCALE GENOMIC DNA]</scope>
    <source>
        <strain evidence="2 5">RHGG3</strain>
    </source>
</reference>
<evidence type="ECO:0000259" key="1">
    <source>
        <dbReference type="Pfam" id="PF08896"/>
    </source>
</evidence>
<keyword evidence="5" id="KW-1185">Reference proteome</keyword>
<dbReference type="OrthoDB" id="7561690at2"/>
<sequence length="123" mass="12891">MADDIEMCGADASTAQLVVGRLGMPGAPIVKLDLRFAADRVNGAAEINQAVIGGRHRFEVSGEVAPTGDAPFGLRIALQGEFPHAGQSARFGAVLTVDQAWVGEGQFEYLQTKVSKAPVKPEA</sequence>
<evidence type="ECO:0000313" key="2">
    <source>
        <dbReference type="EMBL" id="AYV46884.1"/>
    </source>
</evidence>
<dbReference type="InterPro" id="IPR014992">
    <property type="entry name" value="DUF1842"/>
</dbReference>
<dbReference type="KEGG" id="cfh:C1707_11765"/>
<proteinExistence type="predicted"/>
<evidence type="ECO:0000313" key="5">
    <source>
        <dbReference type="Proteomes" id="UP000281192"/>
    </source>
</evidence>
<protein>
    <recommendedName>
        <fullName evidence="1">DUF1842 domain-containing protein</fullName>
    </recommendedName>
</protein>
<gene>
    <name evidence="2" type="ORF">C1707_11765</name>
    <name evidence="3" type="ORF">CFHF_08180</name>
</gene>
<dbReference type="EMBL" id="CP026100">
    <property type="protein sequence ID" value="AYV46884.1"/>
    <property type="molecule type" value="Genomic_DNA"/>
</dbReference>
<dbReference type="Proteomes" id="UP000234483">
    <property type="component" value="Unassembled WGS sequence"/>
</dbReference>
<accession>A0A2N5CVF6</accession>
<evidence type="ECO:0000313" key="4">
    <source>
        <dbReference type="Proteomes" id="UP000234483"/>
    </source>
</evidence>
<feature type="domain" description="DUF1842" evidence="1">
    <location>
        <begin position="15"/>
        <end position="111"/>
    </location>
</feature>
<dbReference type="Pfam" id="PF08896">
    <property type="entry name" value="DUF1842"/>
    <property type="match status" value="1"/>
</dbReference>